<name>A0A267ENB3_9PLAT</name>
<dbReference type="Gene3D" id="1.10.600.10">
    <property type="entry name" value="Farnesyl Diphosphate Synthase"/>
    <property type="match status" value="1"/>
</dbReference>
<proteinExistence type="inferred from homology"/>
<evidence type="ECO:0000313" key="8">
    <source>
        <dbReference type="EMBL" id="PAA62988.1"/>
    </source>
</evidence>
<comment type="cofactor">
    <cofactor evidence="1">
        <name>Mg(2+)</name>
        <dbReference type="ChEBI" id="CHEBI:18420"/>
    </cofactor>
</comment>
<dbReference type="InterPro" id="IPR000092">
    <property type="entry name" value="Polyprenyl_synt"/>
</dbReference>
<gene>
    <name evidence="8" type="ORF">BOX15_Mlig009856g3</name>
</gene>
<dbReference type="GO" id="GO:0046872">
    <property type="term" value="F:metal ion binding"/>
    <property type="evidence" value="ECO:0007669"/>
    <property type="project" value="UniProtKB-KW"/>
</dbReference>
<protein>
    <submittedName>
        <fullName evidence="8">Uncharacterized protein</fullName>
    </submittedName>
</protein>
<keyword evidence="6" id="KW-0414">Isoprene biosynthesis</keyword>
<comment type="caution">
    <text evidence="8">The sequence shown here is derived from an EMBL/GenBank/DDBJ whole genome shotgun (WGS) entry which is preliminary data.</text>
</comment>
<keyword evidence="9" id="KW-1185">Reference proteome</keyword>
<comment type="similarity">
    <text evidence="2 7">Belongs to the FPP/GGPP synthase family.</text>
</comment>
<dbReference type="Proteomes" id="UP000215902">
    <property type="component" value="Unassembled WGS sequence"/>
</dbReference>
<dbReference type="PANTHER" id="PTHR12001:SF69">
    <property type="entry name" value="ALL TRANS-POLYPRENYL-DIPHOSPHATE SYNTHASE PDSS1"/>
    <property type="match status" value="1"/>
</dbReference>
<organism evidence="8 9">
    <name type="scientific">Macrostomum lignano</name>
    <dbReference type="NCBI Taxonomy" id="282301"/>
    <lineage>
        <taxon>Eukaryota</taxon>
        <taxon>Metazoa</taxon>
        <taxon>Spiralia</taxon>
        <taxon>Lophotrochozoa</taxon>
        <taxon>Platyhelminthes</taxon>
        <taxon>Rhabditophora</taxon>
        <taxon>Macrostomorpha</taxon>
        <taxon>Macrostomida</taxon>
        <taxon>Macrostomidae</taxon>
        <taxon>Macrostomum</taxon>
    </lineage>
</organism>
<dbReference type="PROSITE" id="PS00444">
    <property type="entry name" value="POLYPRENYL_SYNTHASE_2"/>
    <property type="match status" value="1"/>
</dbReference>
<dbReference type="STRING" id="282301.A0A267ENB3"/>
<evidence type="ECO:0000256" key="1">
    <source>
        <dbReference type="ARBA" id="ARBA00001946"/>
    </source>
</evidence>
<evidence type="ECO:0000256" key="7">
    <source>
        <dbReference type="RuleBase" id="RU004466"/>
    </source>
</evidence>
<reference evidence="8 9" key="1">
    <citation type="submission" date="2017-06" db="EMBL/GenBank/DDBJ databases">
        <title>A platform for efficient transgenesis in Macrostomum lignano, a flatworm model organism for stem cell research.</title>
        <authorList>
            <person name="Berezikov E."/>
        </authorList>
    </citation>
    <scope>NUCLEOTIDE SEQUENCE [LARGE SCALE GENOMIC DNA]</scope>
    <source>
        <strain evidence="8">DV1</strain>
        <tissue evidence="8">Whole organism</tissue>
    </source>
</reference>
<dbReference type="SUPFAM" id="SSF48576">
    <property type="entry name" value="Terpenoid synthases"/>
    <property type="match status" value="1"/>
</dbReference>
<dbReference type="Pfam" id="PF00348">
    <property type="entry name" value="polyprenyl_synt"/>
    <property type="match status" value="1"/>
</dbReference>
<dbReference type="GO" id="GO:0005739">
    <property type="term" value="C:mitochondrion"/>
    <property type="evidence" value="ECO:0007669"/>
    <property type="project" value="TreeGrafter"/>
</dbReference>
<dbReference type="PROSITE" id="PS00723">
    <property type="entry name" value="POLYPRENYL_SYNTHASE_1"/>
    <property type="match status" value="1"/>
</dbReference>
<dbReference type="GO" id="GO:0004659">
    <property type="term" value="F:prenyltransferase activity"/>
    <property type="evidence" value="ECO:0007669"/>
    <property type="project" value="InterPro"/>
</dbReference>
<evidence type="ECO:0000256" key="2">
    <source>
        <dbReference type="ARBA" id="ARBA00006706"/>
    </source>
</evidence>
<dbReference type="InterPro" id="IPR008949">
    <property type="entry name" value="Isoprenoid_synthase_dom_sf"/>
</dbReference>
<keyword evidence="5" id="KW-0460">Magnesium</keyword>
<accession>A0A267ENB3</accession>
<evidence type="ECO:0000256" key="6">
    <source>
        <dbReference type="ARBA" id="ARBA00023229"/>
    </source>
</evidence>
<dbReference type="GO" id="GO:1990234">
    <property type="term" value="C:transferase complex"/>
    <property type="evidence" value="ECO:0007669"/>
    <property type="project" value="TreeGrafter"/>
</dbReference>
<evidence type="ECO:0000256" key="3">
    <source>
        <dbReference type="ARBA" id="ARBA00022679"/>
    </source>
</evidence>
<evidence type="ECO:0000256" key="5">
    <source>
        <dbReference type="ARBA" id="ARBA00022842"/>
    </source>
</evidence>
<dbReference type="InterPro" id="IPR033749">
    <property type="entry name" value="Polyprenyl_synt_CS"/>
</dbReference>
<dbReference type="OrthoDB" id="9927103at2759"/>
<dbReference type="GO" id="GO:0006744">
    <property type="term" value="P:ubiquinone biosynthetic process"/>
    <property type="evidence" value="ECO:0007669"/>
    <property type="project" value="TreeGrafter"/>
</dbReference>
<evidence type="ECO:0000313" key="9">
    <source>
        <dbReference type="Proteomes" id="UP000215902"/>
    </source>
</evidence>
<dbReference type="PANTHER" id="PTHR12001">
    <property type="entry name" value="GERANYLGERANYL PYROPHOSPHATE SYNTHASE"/>
    <property type="match status" value="1"/>
</dbReference>
<dbReference type="SFLD" id="SFLDS00005">
    <property type="entry name" value="Isoprenoid_Synthase_Type_I"/>
    <property type="match status" value="1"/>
</dbReference>
<dbReference type="CDD" id="cd00685">
    <property type="entry name" value="Trans_IPPS_HT"/>
    <property type="match status" value="1"/>
</dbReference>
<keyword evidence="4" id="KW-0479">Metal-binding</keyword>
<keyword evidence="3 7" id="KW-0808">Transferase</keyword>
<evidence type="ECO:0000256" key="4">
    <source>
        <dbReference type="ARBA" id="ARBA00022723"/>
    </source>
</evidence>
<dbReference type="GO" id="GO:0008299">
    <property type="term" value="P:isoprenoid biosynthetic process"/>
    <property type="evidence" value="ECO:0007669"/>
    <property type="project" value="UniProtKB-KW"/>
</dbReference>
<dbReference type="EMBL" id="NIVC01001882">
    <property type="protein sequence ID" value="PAA62988.1"/>
    <property type="molecule type" value="Genomic_DNA"/>
</dbReference>
<sequence length="364" mass="38732">MYSRLRVCAACARRFCFSAPVRARVSATAIGAQDASSSTPPTPESERLLSELQAQTATLAADMRTHLTPDSAPDKLSLMMRHHLDAPGKLVRPLLVLLVSHVCNAGLPACQRQRTVAIVTEMIHSASLIHDDLIDGSDLRRGAASVQSRFGHRDAVLAGDHMIGVASQLLAGTGHPLVVRGMATAISDLVRGELDQLGETGDLSRYLARTYRKTAALLAHSAKCAAVLAPGSSPATAAAAFELGRSIGMAFQLVDDLLDFEASDVQLGKPAGAADLRRGVLTGPVLFAMQTCPQLRAAVARRLSRPGDLQLALDSVARADGVGQTRMLAQLHCREAHWQLSQLPAVPASEALHSLIDRLLNRQH</sequence>
<dbReference type="AlphaFoldDB" id="A0A267ENB3"/>